<dbReference type="Pfam" id="PF26071">
    <property type="entry name" value="DUF8028"/>
    <property type="match status" value="1"/>
</dbReference>
<dbReference type="RefSeq" id="WP_114448516.1">
    <property type="nucleotide sequence ID" value="NZ_QPHM01000001.1"/>
</dbReference>
<name>A0A368N9N8_9EURY</name>
<protein>
    <submittedName>
        <fullName evidence="2">Uncharacterized protein</fullName>
    </submittedName>
</protein>
<evidence type="ECO:0000313" key="3">
    <source>
        <dbReference type="Proteomes" id="UP000252189"/>
    </source>
</evidence>
<feature type="transmembrane region" description="Helical" evidence="1">
    <location>
        <begin position="48"/>
        <end position="66"/>
    </location>
</feature>
<evidence type="ECO:0000256" key="1">
    <source>
        <dbReference type="SAM" id="Phobius"/>
    </source>
</evidence>
<organism evidence="2 3">
    <name type="scientific">Haloplanus salinus</name>
    <dbReference type="NCBI Taxonomy" id="1126245"/>
    <lineage>
        <taxon>Archaea</taxon>
        <taxon>Methanobacteriati</taxon>
        <taxon>Methanobacteriota</taxon>
        <taxon>Stenosarchaea group</taxon>
        <taxon>Halobacteria</taxon>
        <taxon>Halobacteriales</taxon>
        <taxon>Haloferacaceae</taxon>
        <taxon>Haloplanus</taxon>
    </lineage>
</organism>
<keyword evidence="1" id="KW-0472">Membrane</keyword>
<sequence length="74" mass="7483">MGPSVSTHRARSAAAHTGSVVRAAAFWSAVGLPAPIIGLLAVGAPLPWVASLLLCNAAALVVGHDYRTCPNHEG</sequence>
<gene>
    <name evidence="2" type="ORF">DU504_06395</name>
</gene>
<accession>A0A368N9N8</accession>
<feature type="transmembrane region" description="Helical" evidence="1">
    <location>
        <begin position="20"/>
        <end position="42"/>
    </location>
</feature>
<evidence type="ECO:0000313" key="2">
    <source>
        <dbReference type="EMBL" id="RCU46966.1"/>
    </source>
</evidence>
<dbReference type="InterPro" id="IPR058341">
    <property type="entry name" value="DUF8028"/>
</dbReference>
<proteinExistence type="predicted"/>
<comment type="caution">
    <text evidence="2">The sequence shown here is derived from an EMBL/GenBank/DDBJ whole genome shotgun (WGS) entry which is preliminary data.</text>
</comment>
<dbReference type="EMBL" id="QPHM01000001">
    <property type="protein sequence ID" value="RCU46966.1"/>
    <property type="molecule type" value="Genomic_DNA"/>
</dbReference>
<keyword evidence="1" id="KW-1133">Transmembrane helix</keyword>
<keyword evidence="1" id="KW-0812">Transmembrane</keyword>
<dbReference type="Proteomes" id="UP000252189">
    <property type="component" value="Unassembled WGS sequence"/>
</dbReference>
<dbReference type="AlphaFoldDB" id="A0A368N9N8"/>
<reference evidence="2 3" key="1">
    <citation type="submission" date="2018-07" db="EMBL/GenBank/DDBJ databases">
        <title>Genome sequences of Haloplanus salinus JCM 18368T.</title>
        <authorList>
            <person name="Kim Y.B."/>
            <person name="Roh S.W."/>
        </authorList>
    </citation>
    <scope>NUCLEOTIDE SEQUENCE [LARGE SCALE GENOMIC DNA]</scope>
    <source>
        <strain evidence="2 3">JCM 18368</strain>
    </source>
</reference>
<keyword evidence="3" id="KW-1185">Reference proteome</keyword>